<dbReference type="InterPro" id="IPR031283">
    <property type="entry name" value="AMIGO"/>
</dbReference>
<dbReference type="PANTHER" id="PTHR24368">
    <property type="entry name" value="AMPHOTERIN-INDUCED PROTEIN"/>
    <property type="match status" value="1"/>
</dbReference>
<dbReference type="SMART" id="SM00369">
    <property type="entry name" value="LRR_TYP"/>
    <property type="match status" value="2"/>
</dbReference>
<dbReference type="PANTHER" id="PTHR24368:SF210">
    <property type="entry name" value="SURFACE ANTIGEN BSPA-LIKE"/>
    <property type="match status" value="1"/>
</dbReference>
<evidence type="ECO:0000256" key="2">
    <source>
        <dbReference type="ARBA" id="ARBA00005670"/>
    </source>
</evidence>
<evidence type="ECO:0000313" key="11">
    <source>
        <dbReference type="EMBL" id="CAC5413527.1"/>
    </source>
</evidence>
<evidence type="ECO:0000256" key="6">
    <source>
        <dbReference type="ARBA" id="ARBA00022889"/>
    </source>
</evidence>
<reference evidence="11 12" key="1">
    <citation type="submission" date="2020-06" db="EMBL/GenBank/DDBJ databases">
        <authorList>
            <person name="Li R."/>
            <person name="Bekaert M."/>
        </authorList>
    </citation>
    <scope>NUCLEOTIDE SEQUENCE [LARGE SCALE GENOMIC DNA]</scope>
    <source>
        <strain evidence="12">wild</strain>
    </source>
</reference>
<dbReference type="InterPro" id="IPR003591">
    <property type="entry name" value="Leu-rich_rpt_typical-subtyp"/>
</dbReference>
<gene>
    <name evidence="11" type="ORF">MCOR_46412</name>
</gene>
<dbReference type="InterPro" id="IPR001611">
    <property type="entry name" value="Leu-rich_rpt"/>
</dbReference>
<evidence type="ECO:0000256" key="3">
    <source>
        <dbReference type="ARBA" id="ARBA00022614"/>
    </source>
</evidence>
<evidence type="ECO:0000256" key="7">
    <source>
        <dbReference type="ARBA" id="ARBA00022989"/>
    </source>
</evidence>
<dbReference type="SUPFAM" id="SSF52058">
    <property type="entry name" value="L domain-like"/>
    <property type="match status" value="1"/>
</dbReference>
<keyword evidence="6" id="KW-0130">Cell adhesion</keyword>
<proteinExistence type="inferred from homology"/>
<dbReference type="InterPro" id="IPR032675">
    <property type="entry name" value="LRR_dom_sf"/>
</dbReference>
<keyword evidence="4" id="KW-0812">Transmembrane</keyword>
<keyword evidence="9" id="KW-0325">Glycoprotein</keyword>
<protein>
    <submittedName>
        <fullName evidence="11">SLIT1</fullName>
    </submittedName>
</protein>
<dbReference type="Pfam" id="PF13855">
    <property type="entry name" value="LRR_8"/>
    <property type="match status" value="1"/>
</dbReference>
<dbReference type="Proteomes" id="UP000507470">
    <property type="component" value="Unassembled WGS sequence"/>
</dbReference>
<dbReference type="AlphaFoldDB" id="A0A6J8DZK4"/>
<evidence type="ECO:0000256" key="9">
    <source>
        <dbReference type="ARBA" id="ARBA00023180"/>
    </source>
</evidence>
<keyword evidence="8" id="KW-0472">Membrane</keyword>
<evidence type="ECO:0000256" key="4">
    <source>
        <dbReference type="ARBA" id="ARBA00022692"/>
    </source>
</evidence>
<dbReference type="OrthoDB" id="1111193at2759"/>
<dbReference type="EMBL" id="CACVKT020008152">
    <property type="protein sequence ID" value="CAC5413527.1"/>
    <property type="molecule type" value="Genomic_DNA"/>
</dbReference>
<sequence>MKCNVQNNIVDCSRLALTRIPRHLPIYATSLDFSRNNITIVRAFTFQDFQNITELHLDLNGIQSIEKMAFRGLYRLRRLHLGGNSLKMLPSGVLDNMNCLQYLSIDNNKLKGYQENQIKEISTILSLRTLSFDIYPNFQFPGQWSTLSKLNRLDMIPKSKKSAIQQKNVRSYQNDADHVFELT</sequence>
<comment type="similarity">
    <text evidence="2">Belongs to the immunoglobulin superfamily. AMIGO family.</text>
</comment>
<dbReference type="GO" id="GO:0007155">
    <property type="term" value="P:cell adhesion"/>
    <property type="evidence" value="ECO:0007669"/>
    <property type="project" value="UniProtKB-KW"/>
</dbReference>
<organism evidence="11 12">
    <name type="scientific">Mytilus coruscus</name>
    <name type="common">Sea mussel</name>
    <dbReference type="NCBI Taxonomy" id="42192"/>
    <lineage>
        <taxon>Eukaryota</taxon>
        <taxon>Metazoa</taxon>
        <taxon>Spiralia</taxon>
        <taxon>Lophotrochozoa</taxon>
        <taxon>Mollusca</taxon>
        <taxon>Bivalvia</taxon>
        <taxon>Autobranchia</taxon>
        <taxon>Pteriomorphia</taxon>
        <taxon>Mytilida</taxon>
        <taxon>Mytiloidea</taxon>
        <taxon>Mytilidae</taxon>
        <taxon>Mytilinae</taxon>
        <taxon>Mytilus</taxon>
    </lineage>
</organism>
<dbReference type="Gene3D" id="3.80.10.10">
    <property type="entry name" value="Ribonuclease Inhibitor"/>
    <property type="match status" value="1"/>
</dbReference>
<evidence type="ECO:0000256" key="1">
    <source>
        <dbReference type="ARBA" id="ARBA00004479"/>
    </source>
</evidence>
<dbReference type="GO" id="GO:0016020">
    <property type="term" value="C:membrane"/>
    <property type="evidence" value="ECO:0007669"/>
    <property type="project" value="UniProtKB-SubCell"/>
</dbReference>
<keyword evidence="3" id="KW-0433">Leucine-rich repeat</keyword>
<evidence type="ECO:0000256" key="10">
    <source>
        <dbReference type="ARBA" id="ARBA00023319"/>
    </source>
</evidence>
<keyword evidence="10" id="KW-0393">Immunoglobulin domain</keyword>
<name>A0A6J8DZK4_MYTCO</name>
<keyword evidence="7" id="KW-1133">Transmembrane helix</keyword>
<evidence type="ECO:0000256" key="8">
    <source>
        <dbReference type="ARBA" id="ARBA00023136"/>
    </source>
</evidence>
<evidence type="ECO:0000256" key="5">
    <source>
        <dbReference type="ARBA" id="ARBA00022737"/>
    </source>
</evidence>
<accession>A0A6J8DZK4</accession>
<keyword evidence="5" id="KW-0677">Repeat</keyword>
<evidence type="ECO:0000313" key="12">
    <source>
        <dbReference type="Proteomes" id="UP000507470"/>
    </source>
</evidence>
<comment type="subcellular location">
    <subcellularLocation>
        <location evidence="1">Membrane</location>
        <topology evidence="1">Single-pass type I membrane protein</topology>
    </subcellularLocation>
</comment>
<keyword evidence="12" id="KW-1185">Reference proteome</keyword>